<dbReference type="InterPro" id="IPR015500">
    <property type="entry name" value="Peptidase_S8_subtilisin-rel"/>
</dbReference>
<feature type="active site" description="Charge relay system" evidence="5">
    <location>
        <position position="689"/>
    </location>
</feature>
<dbReference type="InterPro" id="IPR051048">
    <property type="entry name" value="Peptidase_S8/S53_subtilisin"/>
</dbReference>
<comment type="similarity">
    <text evidence="1 5 6">Belongs to the peptidase S8 family.</text>
</comment>
<dbReference type="InterPro" id="IPR036852">
    <property type="entry name" value="Peptidase_S8/S53_dom_sf"/>
</dbReference>
<dbReference type="CDD" id="cd00306">
    <property type="entry name" value="Peptidases_S8_S53"/>
    <property type="match status" value="1"/>
</dbReference>
<keyword evidence="2 5" id="KW-0645">Protease</keyword>
<feature type="domain" description="DUF7580" evidence="9">
    <location>
        <begin position="183"/>
        <end position="535"/>
    </location>
</feature>
<evidence type="ECO:0000256" key="5">
    <source>
        <dbReference type="PROSITE-ProRule" id="PRU01240"/>
    </source>
</evidence>
<keyword evidence="4 5" id="KW-0720">Serine protease</keyword>
<name>A0A0J9VCR1_FUSO4</name>
<dbReference type="PANTHER" id="PTHR43399:SF4">
    <property type="entry name" value="CELL WALL-ASSOCIATED PROTEASE"/>
    <property type="match status" value="1"/>
</dbReference>
<dbReference type="OrthoDB" id="206201at2759"/>
<reference evidence="10" key="1">
    <citation type="submission" date="2007-04" db="EMBL/GenBank/DDBJ databases">
        <authorList>
            <consortium name="The Broad Institute Genome Sequencing Platform"/>
            <person name="Birren B."/>
            <person name="Lander E."/>
            <person name="Galagan J."/>
            <person name="Nusbaum C."/>
            <person name="Devon K."/>
            <person name="Ma L.-J."/>
            <person name="Jaffe D."/>
            <person name="Butler J."/>
            <person name="Alvarez P."/>
            <person name="Gnerre S."/>
            <person name="Grabherr M."/>
            <person name="Kleber M."/>
            <person name="Mauceli E."/>
            <person name="Brockman W."/>
            <person name="MacCallum I.A."/>
            <person name="Young S."/>
            <person name="LaButti K."/>
            <person name="DeCaprio D."/>
            <person name="Crawford M."/>
            <person name="Koehrsen M."/>
            <person name="Engels R."/>
            <person name="Montgomery P."/>
            <person name="Pearson M."/>
            <person name="Howarth C."/>
            <person name="Larson L."/>
            <person name="White J."/>
            <person name="O'Leary S."/>
            <person name="Kodira C."/>
            <person name="Zeng Q."/>
            <person name="Yandava C."/>
            <person name="Alvarado L."/>
            <person name="Kistler C."/>
            <person name="Shim W.-B."/>
            <person name="Kang S."/>
            <person name="Woloshuk C."/>
        </authorList>
    </citation>
    <scope>NUCLEOTIDE SEQUENCE</scope>
    <source>
        <strain evidence="10">4287</strain>
    </source>
</reference>
<dbReference type="PROSITE" id="PS00138">
    <property type="entry name" value="SUBTILASE_SER"/>
    <property type="match status" value="1"/>
</dbReference>
<reference evidence="10" key="2">
    <citation type="journal article" date="2010" name="Nature">
        <title>Comparative genomics reveals mobile pathogenicity chromosomes in Fusarium.</title>
        <authorList>
            <person name="Ma L.J."/>
            <person name="van der Does H.C."/>
            <person name="Borkovich K.A."/>
            <person name="Coleman J.J."/>
            <person name="Daboussi M.J."/>
            <person name="Di Pietro A."/>
            <person name="Dufresne M."/>
            <person name="Freitag M."/>
            <person name="Grabherr M."/>
            <person name="Henrissat B."/>
            <person name="Houterman P.M."/>
            <person name="Kang S."/>
            <person name="Shim W.B."/>
            <person name="Woloshuk C."/>
            <person name="Xie X."/>
            <person name="Xu J.R."/>
            <person name="Antoniw J."/>
            <person name="Baker S.E."/>
            <person name="Bluhm B.H."/>
            <person name="Breakspear A."/>
            <person name="Brown D.W."/>
            <person name="Butchko R.A."/>
            <person name="Chapman S."/>
            <person name="Coulson R."/>
            <person name="Coutinho P.M."/>
            <person name="Danchin E.G."/>
            <person name="Diener A."/>
            <person name="Gale L.R."/>
            <person name="Gardiner D.M."/>
            <person name="Goff S."/>
            <person name="Hammond-Kosack K.E."/>
            <person name="Hilburn K."/>
            <person name="Hua-Van A."/>
            <person name="Jonkers W."/>
            <person name="Kazan K."/>
            <person name="Kodira C.D."/>
            <person name="Koehrsen M."/>
            <person name="Kumar L."/>
            <person name="Lee Y.H."/>
            <person name="Li L."/>
            <person name="Manners J.M."/>
            <person name="Miranda-Saavedra D."/>
            <person name="Mukherjee M."/>
            <person name="Park G."/>
            <person name="Park J."/>
            <person name="Park S.Y."/>
            <person name="Proctor R.H."/>
            <person name="Regev A."/>
            <person name="Ruiz-Roldan M.C."/>
            <person name="Sain D."/>
            <person name="Sakthikumar S."/>
            <person name="Sykes S."/>
            <person name="Schwartz D.C."/>
            <person name="Turgeon B.G."/>
            <person name="Wapinski I."/>
            <person name="Yoder O."/>
            <person name="Young S."/>
            <person name="Zeng Q."/>
            <person name="Zhou S."/>
            <person name="Galagan J."/>
            <person name="Cuomo C.A."/>
            <person name="Kistler H.C."/>
            <person name="Rep M."/>
        </authorList>
    </citation>
    <scope>NUCLEOTIDE SEQUENCE [LARGE SCALE GENOMIC DNA]</scope>
    <source>
        <strain evidence="10">4287</strain>
    </source>
</reference>
<evidence type="ECO:0000259" key="9">
    <source>
        <dbReference type="Pfam" id="PF24476"/>
    </source>
</evidence>
<dbReference type="RefSeq" id="XP_018246938.1">
    <property type="nucleotide sequence ID" value="XM_018388811.1"/>
</dbReference>
<dbReference type="Pfam" id="PF24476">
    <property type="entry name" value="DUF7580"/>
    <property type="match status" value="1"/>
</dbReference>
<feature type="region of interest" description="Disordered" evidence="7">
    <location>
        <begin position="218"/>
        <end position="238"/>
    </location>
</feature>
<proteinExistence type="inferred from homology"/>
<evidence type="ECO:0000256" key="6">
    <source>
        <dbReference type="RuleBase" id="RU003355"/>
    </source>
</evidence>
<evidence type="ECO:0000256" key="3">
    <source>
        <dbReference type="ARBA" id="ARBA00022801"/>
    </source>
</evidence>
<dbReference type="GO" id="GO:0004252">
    <property type="term" value="F:serine-type endopeptidase activity"/>
    <property type="evidence" value="ECO:0007669"/>
    <property type="project" value="UniProtKB-UniRule"/>
</dbReference>
<dbReference type="PROSITE" id="PS51892">
    <property type="entry name" value="SUBTILASE"/>
    <property type="match status" value="1"/>
</dbReference>
<feature type="domain" description="Peptidase S8/S53" evidence="8">
    <location>
        <begin position="683"/>
        <end position="908"/>
    </location>
</feature>
<dbReference type="Gene3D" id="3.40.50.200">
    <property type="entry name" value="Peptidase S8/S53 domain"/>
    <property type="match status" value="1"/>
</dbReference>
<dbReference type="PROSITE" id="PS00136">
    <property type="entry name" value="SUBTILASE_ASP"/>
    <property type="match status" value="1"/>
</dbReference>
<feature type="active site" description="Charge relay system" evidence="5">
    <location>
        <position position="726"/>
    </location>
</feature>
<dbReference type="PRINTS" id="PR00723">
    <property type="entry name" value="SUBTILISIN"/>
</dbReference>
<protein>
    <submittedName>
        <fullName evidence="10">Uncharacterized protein</fullName>
    </submittedName>
</protein>
<evidence type="ECO:0000256" key="1">
    <source>
        <dbReference type="ARBA" id="ARBA00011073"/>
    </source>
</evidence>
<dbReference type="KEGG" id="fox:FOXG_09594"/>
<evidence type="ECO:0000256" key="2">
    <source>
        <dbReference type="ARBA" id="ARBA00022670"/>
    </source>
</evidence>
<dbReference type="Proteomes" id="UP000009097">
    <property type="component" value="Unassembled WGS sequence"/>
</dbReference>
<dbReference type="GeneID" id="28951143"/>
<dbReference type="Pfam" id="PF00082">
    <property type="entry name" value="Peptidase_S8"/>
    <property type="match status" value="1"/>
</dbReference>
<dbReference type="VEuPathDB" id="FungiDB:FOXG_09594"/>
<dbReference type="InterPro" id="IPR023828">
    <property type="entry name" value="Peptidase_S8_Ser-AS"/>
</dbReference>
<evidence type="ECO:0000256" key="4">
    <source>
        <dbReference type="ARBA" id="ARBA00022825"/>
    </source>
</evidence>
<dbReference type="InterPro" id="IPR056002">
    <property type="entry name" value="DUF7580"/>
</dbReference>
<evidence type="ECO:0000256" key="7">
    <source>
        <dbReference type="SAM" id="MobiDB-lite"/>
    </source>
</evidence>
<keyword evidence="3 5" id="KW-0378">Hydrolase</keyword>
<dbReference type="SUPFAM" id="SSF52743">
    <property type="entry name" value="Subtilisin-like"/>
    <property type="match status" value="1"/>
</dbReference>
<dbReference type="InterPro" id="IPR023827">
    <property type="entry name" value="Peptidase_S8_Asp-AS"/>
</dbReference>
<accession>A0A0J9VCR1</accession>
<sequence>MAISSSPNTDSGRQTLLLDTVGTVLEVAKIARLNEANSKVKVFYSHLTYHCLRLQEALTRARQDASCLNNDCLDRAISHFGVLIPESGLDEFPAFSVTLEFRLKMLSLWWNETCRRTDDAKLDFVSRWLRQDITEEERLEVDEALETCADDLDKQLPEISVQKKSNDFPTLHDGEPPFAVWKVAKSIFDALLECKSCSCPSDHEFKAKLELGTYRSREKKPVLKPSRRPNRKHDGDSDMGSFEMDMFLCMEHDWHEFRIQAAKETIVRFSGHEEASPCSERKTRSSKRIERLCKPIIEIRTRPLQRLLVRLKSGHLFEVRPEKSNFQIDKTTEPISLSGCFDERKDFFTEKTKRILSLIIGYTVLHLYGTSWLQPGWGSSNIKFFQTTACKTPLRPFVEAQLRKTDDPGDYEDEWTEEFDSGHSCPEMVALAVVLMEIYFVKPFRQLAEMHNIPLIDTRSGRITLMDVDQVFWGDEEGEEGWRTQIPEDSPLLEAIDNCLDGEIWEDNEGDRLDVEELRTRIYEKVVRPLELHLRHGFSQIQLDGVDQYAKSLDFGKWGQVITTKETDQLLPLPAGQTTSRVPSPALLLAQGQFDINAMFSRSFQQVSHLQAQVPSSLSHLGYALSDDNLSEMSQFFDDHVNDGDKSMAEAETEKYRTWRSEYEDVYKTFVGDYINQKPTQPVKIAILDTGIDRDHPFLELYEDNMKGKKNFHNASQKNVPDTNGHGTFAANLILDYARDAHLYIIKIADKKNATPDAAIVANAIYHAVDKWAVDIISMSFGWPSSDMVGHDALEDAIDHAYSKKVLMFAAASNSGARLGRAYPASNPHVICVHSTDTNGEASGFSPTAEPNSINLATVGESVESAWPTLLSQDSRCLQSRSGTSYATPIMVGIAAFLLQYASLHLPQKQALALKRREKMEALLRRCAIRGPNYKPRDDYFYVHLSLHKHNLFGGELDWVNYEISRALRT</sequence>
<organism evidence="10 11">
    <name type="scientific">Fusarium oxysporum f. sp. lycopersici (strain 4287 / CBS 123668 / FGSC 9935 / NRRL 34936)</name>
    <name type="common">Fusarium vascular wilt of tomato</name>
    <dbReference type="NCBI Taxonomy" id="426428"/>
    <lineage>
        <taxon>Eukaryota</taxon>
        <taxon>Fungi</taxon>
        <taxon>Dikarya</taxon>
        <taxon>Ascomycota</taxon>
        <taxon>Pezizomycotina</taxon>
        <taxon>Sordariomycetes</taxon>
        <taxon>Hypocreomycetidae</taxon>
        <taxon>Hypocreales</taxon>
        <taxon>Nectriaceae</taxon>
        <taxon>Fusarium</taxon>
        <taxon>Fusarium oxysporum species complex</taxon>
    </lineage>
</organism>
<dbReference type="GO" id="GO:0006508">
    <property type="term" value="P:proteolysis"/>
    <property type="evidence" value="ECO:0007669"/>
    <property type="project" value="UniProtKB-KW"/>
</dbReference>
<feature type="active site" description="Charge relay system" evidence="5">
    <location>
        <position position="885"/>
    </location>
</feature>
<dbReference type="EMBL" id="DS231707">
    <property type="protein sequence ID" value="KNB08893.1"/>
    <property type="molecule type" value="Genomic_DNA"/>
</dbReference>
<evidence type="ECO:0000313" key="11">
    <source>
        <dbReference type="Proteomes" id="UP000009097"/>
    </source>
</evidence>
<dbReference type="InterPro" id="IPR000209">
    <property type="entry name" value="Peptidase_S8/S53_dom"/>
</dbReference>
<dbReference type="AlphaFoldDB" id="A0A0J9VCR1"/>
<evidence type="ECO:0000313" key="10">
    <source>
        <dbReference type="EMBL" id="KNB08893.1"/>
    </source>
</evidence>
<evidence type="ECO:0000259" key="8">
    <source>
        <dbReference type="Pfam" id="PF00082"/>
    </source>
</evidence>
<gene>
    <name evidence="10" type="ORF">FOXG_09594</name>
</gene>
<dbReference type="PANTHER" id="PTHR43399">
    <property type="entry name" value="SUBTILISIN-RELATED"/>
    <property type="match status" value="1"/>
</dbReference>